<gene>
    <name evidence="3" type="ORF">METBIDRAFT_11346</name>
</gene>
<protein>
    <recommendedName>
        <fullName evidence="2">Gag1-like clamp domain-containing protein</fullName>
    </recommendedName>
</protein>
<evidence type="ECO:0000313" key="4">
    <source>
        <dbReference type="Proteomes" id="UP000092555"/>
    </source>
</evidence>
<name>A0A1A0HEI0_9ASCO</name>
<dbReference type="AlphaFoldDB" id="A0A1A0HEI0"/>
<dbReference type="Pfam" id="PF13259">
    <property type="entry name" value="clamp_Gag1-like"/>
    <property type="match status" value="1"/>
</dbReference>
<dbReference type="InterPro" id="IPR025124">
    <property type="entry name" value="Gag1-like_clamp"/>
</dbReference>
<evidence type="ECO:0000313" key="3">
    <source>
        <dbReference type="EMBL" id="OBA22519.1"/>
    </source>
</evidence>
<dbReference type="STRING" id="869754.A0A1A0HEI0"/>
<evidence type="ECO:0000256" key="1">
    <source>
        <dbReference type="SAM" id="MobiDB-lite"/>
    </source>
</evidence>
<dbReference type="GeneID" id="30026941"/>
<feature type="compositionally biased region" description="Low complexity" evidence="1">
    <location>
        <begin position="10"/>
        <end position="21"/>
    </location>
</feature>
<keyword evidence="4" id="KW-1185">Reference proteome</keyword>
<dbReference type="PANTHER" id="PTHR28065:SF1">
    <property type="entry name" value="DUF4050 DOMAIN-CONTAINING PROTEIN"/>
    <property type="match status" value="1"/>
</dbReference>
<feature type="region of interest" description="Disordered" evidence="1">
    <location>
        <begin position="1"/>
        <end position="35"/>
    </location>
</feature>
<dbReference type="RefSeq" id="XP_018713015.1">
    <property type="nucleotide sequence ID" value="XM_018853965.1"/>
</dbReference>
<accession>A0A1A0HEI0</accession>
<organism evidence="3 4">
    <name type="scientific">Metschnikowia bicuspidata var. bicuspidata NRRL YB-4993</name>
    <dbReference type="NCBI Taxonomy" id="869754"/>
    <lineage>
        <taxon>Eukaryota</taxon>
        <taxon>Fungi</taxon>
        <taxon>Dikarya</taxon>
        <taxon>Ascomycota</taxon>
        <taxon>Saccharomycotina</taxon>
        <taxon>Pichiomycetes</taxon>
        <taxon>Metschnikowiaceae</taxon>
        <taxon>Metschnikowia</taxon>
    </lineage>
</organism>
<dbReference type="OrthoDB" id="5576875at2759"/>
<dbReference type="InterPro" id="IPR053274">
    <property type="entry name" value="Fluconazole_resistance"/>
</dbReference>
<dbReference type="PANTHER" id="PTHR28065">
    <property type="entry name" value="FREQUENIN"/>
    <property type="match status" value="1"/>
</dbReference>
<sequence>MEDSCRKENTPTTNPESSTTSAAGQPARDSKKRRSHRFLSVLRRVSSEWNCLLHKLKLASQTGHSDGEALDSLFESSDDDFFERIPRLKKCCSATSPEARFLEDFKKYKLLEEYHRGTHTGTSAGSLSEMAPSVESPHVPLYRALDVLRLRQGCAGEPDLESLPARTHELELTSQEAVLKDQILSRDENLGNALWEIRRARWLIPDDECEDVEQKVEQRAAGLAVKQISQDAYPQVYKDFVVNARPLKTGKRINLEDMVVVIHAGWVHEKVWESASKGLG</sequence>
<feature type="domain" description="Gag1-like clamp" evidence="2">
    <location>
        <begin position="186"/>
        <end position="273"/>
    </location>
</feature>
<proteinExistence type="predicted"/>
<dbReference type="Proteomes" id="UP000092555">
    <property type="component" value="Unassembled WGS sequence"/>
</dbReference>
<dbReference type="EMBL" id="LXTC01000002">
    <property type="protein sequence ID" value="OBA22519.1"/>
    <property type="molecule type" value="Genomic_DNA"/>
</dbReference>
<reference evidence="3 4" key="1">
    <citation type="submission" date="2016-05" db="EMBL/GenBank/DDBJ databases">
        <title>Comparative genomics of biotechnologically important yeasts.</title>
        <authorList>
            <consortium name="DOE Joint Genome Institute"/>
            <person name="Riley R."/>
            <person name="Haridas S."/>
            <person name="Wolfe K.H."/>
            <person name="Lopes M.R."/>
            <person name="Hittinger C.T."/>
            <person name="Goker M."/>
            <person name="Salamov A."/>
            <person name="Wisecaver J."/>
            <person name="Long T.M."/>
            <person name="Aerts A.L."/>
            <person name="Barry K."/>
            <person name="Choi C."/>
            <person name="Clum A."/>
            <person name="Coughlan A.Y."/>
            <person name="Deshpande S."/>
            <person name="Douglass A.P."/>
            <person name="Hanson S.J."/>
            <person name="Klenk H.-P."/>
            <person name="LaButti K."/>
            <person name="Lapidus A."/>
            <person name="Lindquist E."/>
            <person name="Lipzen A."/>
            <person name="Meier-kolthoff J.P."/>
            <person name="Ohm R.A."/>
            <person name="Otillar R.P."/>
            <person name="Pangilinan J."/>
            <person name="Peng Y."/>
            <person name="Rokas A."/>
            <person name="Rosa C.A."/>
            <person name="Scheuner C."/>
            <person name="Sibirny A.A."/>
            <person name="Slot J.C."/>
            <person name="Stielow J.B."/>
            <person name="Sun H."/>
            <person name="Kurtzman C.P."/>
            <person name="Blackwell M."/>
            <person name="Grigoriev I.V."/>
            <person name="Jeffries T.W."/>
        </authorList>
    </citation>
    <scope>NUCLEOTIDE SEQUENCE [LARGE SCALE GENOMIC DNA]</scope>
    <source>
        <strain evidence="3 4">NRRL YB-4993</strain>
    </source>
</reference>
<comment type="caution">
    <text evidence="3">The sequence shown here is derived from an EMBL/GenBank/DDBJ whole genome shotgun (WGS) entry which is preliminary data.</text>
</comment>
<evidence type="ECO:0000259" key="2">
    <source>
        <dbReference type="Pfam" id="PF13259"/>
    </source>
</evidence>